<evidence type="ECO:0000313" key="1">
    <source>
        <dbReference type="EMBL" id="GAV01567.1"/>
    </source>
</evidence>
<dbReference type="AlphaFoldDB" id="A0A1D1VIV9"/>
<dbReference type="Proteomes" id="UP000186922">
    <property type="component" value="Unassembled WGS sequence"/>
</dbReference>
<gene>
    <name evidence="1" type="primary">RvY_12258-1</name>
    <name evidence="1" type="synonym">RvY_12258.1</name>
    <name evidence="1" type="ORF">RvY_12258</name>
</gene>
<name>A0A1D1VIV9_RAMVA</name>
<proteinExistence type="predicted"/>
<accession>A0A1D1VIV9</accession>
<evidence type="ECO:0000313" key="2">
    <source>
        <dbReference type="Proteomes" id="UP000186922"/>
    </source>
</evidence>
<keyword evidence="2" id="KW-1185">Reference proteome</keyword>
<comment type="caution">
    <text evidence="1">The sequence shown here is derived from an EMBL/GenBank/DDBJ whole genome shotgun (WGS) entry which is preliminary data.</text>
</comment>
<dbReference type="EMBL" id="BDGG01000007">
    <property type="protein sequence ID" value="GAV01567.1"/>
    <property type="molecule type" value="Genomic_DNA"/>
</dbReference>
<organism evidence="1 2">
    <name type="scientific">Ramazzottius varieornatus</name>
    <name type="common">Water bear</name>
    <name type="synonym">Tardigrade</name>
    <dbReference type="NCBI Taxonomy" id="947166"/>
    <lineage>
        <taxon>Eukaryota</taxon>
        <taxon>Metazoa</taxon>
        <taxon>Ecdysozoa</taxon>
        <taxon>Tardigrada</taxon>
        <taxon>Eutardigrada</taxon>
        <taxon>Parachela</taxon>
        <taxon>Hypsibioidea</taxon>
        <taxon>Ramazzottiidae</taxon>
        <taxon>Ramazzottius</taxon>
    </lineage>
</organism>
<reference evidence="1 2" key="1">
    <citation type="journal article" date="2016" name="Nat. Commun.">
        <title>Extremotolerant tardigrade genome and improved radiotolerance of human cultured cells by tardigrade-unique protein.</title>
        <authorList>
            <person name="Hashimoto T."/>
            <person name="Horikawa D.D."/>
            <person name="Saito Y."/>
            <person name="Kuwahara H."/>
            <person name="Kozuka-Hata H."/>
            <person name="Shin-I T."/>
            <person name="Minakuchi Y."/>
            <person name="Ohishi K."/>
            <person name="Motoyama A."/>
            <person name="Aizu T."/>
            <person name="Enomoto A."/>
            <person name="Kondo K."/>
            <person name="Tanaka S."/>
            <person name="Hara Y."/>
            <person name="Koshikawa S."/>
            <person name="Sagara H."/>
            <person name="Miura T."/>
            <person name="Yokobori S."/>
            <person name="Miyagawa K."/>
            <person name="Suzuki Y."/>
            <person name="Kubo T."/>
            <person name="Oyama M."/>
            <person name="Kohara Y."/>
            <person name="Fujiyama A."/>
            <person name="Arakawa K."/>
            <person name="Katayama T."/>
            <person name="Toyoda A."/>
            <person name="Kunieda T."/>
        </authorList>
    </citation>
    <scope>NUCLEOTIDE SEQUENCE [LARGE SCALE GENOMIC DNA]</scope>
    <source>
        <strain evidence="1 2">YOKOZUNA-1</strain>
    </source>
</reference>
<protein>
    <submittedName>
        <fullName evidence="1">Uncharacterized protein</fullName>
    </submittedName>
</protein>
<sequence>MEWHCAKQLGCLKFRAPPSSAMSKIPQQRRSVRKKAEYFRRKTDGRPAEEIWEYWIFAQQDSTARVCGWDGNT</sequence>